<reference evidence="2" key="1">
    <citation type="journal article" date="2017" name="Mycologia">
        <title>Fusarium algeriense, sp. nov., a novel toxigenic crown rot pathogen of durum wheat from Algeria is nested in the Fusarium burgessii species complex.</title>
        <authorList>
            <person name="Laraba I."/>
            <person name="Keddad A."/>
            <person name="Boureghda H."/>
            <person name="Abdallah N."/>
            <person name="Vaughan M.M."/>
            <person name="Proctor R.H."/>
            <person name="Busman M."/>
            <person name="O'Donnell K."/>
        </authorList>
    </citation>
    <scope>NUCLEOTIDE SEQUENCE</scope>
    <source>
        <strain evidence="2">NRRL 25174</strain>
    </source>
</reference>
<feature type="signal peptide" evidence="1">
    <location>
        <begin position="1"/>
        <end position="22"/>
    </location>
</feature>
<dbReference type="OrthoDB" id="5103851at2759"/>
<proteinExistence type="predicted"/>
<dbReference type="AlphaFoldDB" id="A0A9P5AUY6"/>
<organism evidence="2 3">
    <name type="scientific">Fusarium beomiforme</name>
    <dbReference type="NCBI Taxonomy" id="44412"/>
    <lineage>
        <taxon>Eukaryota</taxon>
        <taxon>Fungi</taxon>
        <taxon>Dikarya</taxon>
        <taxon>Ascomycota</taxon>
        <taxon>Pezizomycotina</taxon>
        <taxon>Sordariomycetes</taxon>
        <taxon>Hypocreomycetidae</taxon>
        <taxon>Hypocreales</taxon>
        <taxon>Nectriaceae</taxon>
        <taxon>Fusarium</taxon>
        <taxon>Fusarium burgessii species complex</taxon>
    </lineage>
</organism>
<evidence type="ECO:0000313" key="3">
    <source>
        <dbReference type="Proteomes" id="UP000730481"/>
    </source>
</evidence>
<name>A0A9P5AUY6_9HYPO</name>
<keyword evidence="1" id="KW-0732">Signal</keyword>
<keyword evidence="3" id="KW-1185">Reference proteome</keyword>
<evidence type="ECO:0000313" key="2">
    <source>
        <dbReference type="EMBL" id="KAF4345279.1"/>
    </source>
</evidence>
<dbReference type="EMBL" id="PVQB02000029">
    <property type="protein sequence ID" value="KAF4345279.1"/>
    <property type="molecule type" value="Genomic_DNA"/>
</dbReference>
<feature type="chain" id="PRO_5040222049" evidence="1">
    <location>
        <begin position="23"/>
        <end position="267"/>
    </location>
</feature>
<dbReference type="Proteomes" id="UP000730481">
    <property type="component" value="Unassembled WGS sequence"/>
</dbReference>
<accession>A0A9P5AUY6</accession>
<protein>
    <submittedName>
        <fullName evidence="2">Uncharacterized protein</fullName>
    </submittedName>
</protein>
<evidence type="ECO:0000256" key="1">
    <source>
        <dbReference type="SAM" id="SignalP"/>
    </source>
</evidence>
<reference evidence="2" key="2">
    <citation type="submission" date="2020-02" db="EMBL/GenBank/DDBJ databases">
        <title>Identification and distribution of gene clusters putatively required for synthesis of sphingolipid metabolism inhibitors in phylogenetically diverse species of the filamentous fungus Fusarium.</title>
        <authorList>
            <person name="Kim H.-S."/>
            <person name="Busman M."/>
            <person name="Brown D.W."/>
            <person name="Divon H."/>
            <person name="Uhlig S."/>
            <person name="Proctor R.H."/>
        </authorList>
    </citation>
    <scope>NUCLEOTIDE SEQUENCE</scope>
    <source>
        <strain evidence="2">NRRL 25174</strain>
    </source>
</reference>
<comment type="caution">
    <text evidence="2">The sequence shown here is derived from an EMBL/GenBank/DDBJ whole genome shotgun (WGS) entry which is preliminary data.</text>
</comment>
<gene>
    <name evidence="2" type="ORF">FBEOM_781</name>
</gene>
<sequence length="267" mass="26063">MTVFKLKVIASILAFCAASVAATEGESATCLSDHVATDAPSTEHGVTSSGDTVISTMNICTITRVTHCGYVASIMSSAEMQSSVATNMPSVPAGGATGPVNSPSNTYLSAKDFSSSATLVISPAEQTGAQSTGAPVVPAPGASNTQYLSGPGAASGEQGPGFMPSNSAVGENPSPSAIIGTTDASGVLTISTAHASSVTDTTVVTDSETGYETTVSGTATGAYHSSAEETDESTPTGTPGVTASAAAKTLAPGAALGIAGMLIAVLF</sequence>